<comment type="subcellular location">
    <subcellularLocation>
        <location evidence="2">Chromosome</location>
        <location evidence="2">Telomere</location>
    </subcellularLocation>
    <subcellularLocation>
        <location evidence="1">Nucleus</location>
    </subcellularLocation>
</comment>
<dbReference type="Pfam" id="PF02765">
    <property type="entry name" value="POT1"/>
    <property type="match status" value="1"/>
</dbReference>
<name>M7TW62_BOTF1</name>
<dbReference type="Gene3D" id="2.40.50.140">
    <property type="entry name" value="Nucleic acid-binding proteins"/>
    <property type="match status" value="2"/>
</dbReference>
<dbReference type="InterPro" id="IPR012340">
    <property type="entry name" value="NA-bd_OB-fold"/>
</dbReference>
<dbReference type="STRING" id="1290391.M7TW62"/>
<evidence type="ECO:0000259" key="11">
    <source>
        <dbReference type="Pfam" id="PF16686"/>
    </source>
</evidence>
<keyword evidence="8" id="KW-0539">Nucleus</keyword>
<feature type="domain" description="Protection of telomeres protein 1 ssDNA-binding" evidence="11">
    <location>
        <begin position="219"/>
        <end position="387"/>
    </location>
</feature>
<keyword evidence="7" id="KW-0238">DNA-binding</keyword>
<dbReference type="SUPFAM" id="SSF50249">
    <property type="entry name" value="Nucleic acid-binding proteins"/>
    <property type="match status" value="2"/>
</dbReference>
<feature type="domain" description="Telomeric single stranded DNA binding POT1/Cdc13" evidence="10">
    <location>
        <begin position="44"/>
        <end position="113"/>
    </location>
</feature>
<evidence type="ECO:0000256" key="4">
    <source>
        <dbReference type="ARBA" id="ARBA00015253"/>
    </source>
</evidence>
<organism evidence="12 13">
    <name type="scientific">Botryotinia fuckeliana (strain BcDW1)</name>
    <name type="common">Noble rot fungus</name>
    <name type="synonym">Botrytis cinerea</name>
    <dbReference type="NCBI Taxonomy" id="1290391"/>
    <lineage>
        <taxon>Eukaryota</taxon>
        <taxon>Fungi</taxon>
        <taxon>Dikarya</taxon>
        <taxon>Ascomycota</taxon>
        <taxon>Pezizomycotina</taxon>
        <taxon>Leotiomycetes</taxon>
        <taxon>Helotiales</taxon>
        <taxon>Sclerotiniaceae</taxon>
        <taxon>Botrytis</taxon>
    </lineage>
</organism>
<evidence type="ECO:0000256" key="2">
    <source>
        <dbReference type="ARBA" id="ARBA00004574"/>
    </source>
</evidence>
<evidence type="ECO:0000313" key="12">
    <source>
        <dbReference type="EMBL" id="EMR85525.1"/>
    </source>
</evidence>
<proteinExistence type="inferred from homology"/>
<accession>M7TW62</accession>
<comment type="similarity">
    <text evidence="3">Belongs to the telombin family.</text>
</comment>
<dbReference type="EMBL" id="KB707895">
    <property type="protein sequence ID" value="EMR85525.1"/>
    <property type="molecule type" value="Genomic_DNA"/>
</dbReference>
<dbReference type="InterPro" id="IPR011564">
    <property type="entry name" value="Telomer_end-bd_POT1/Cdc13"/>
</dbReference>
<reference evidence="13" key="1">
    <citation type="journal article" date="2013" name="Genome Announc.">
        <title>Draft genome sequence of Botrytis cinerea BcDW1, inoculum for noble rot of grape berries.</title>
        <authorList>
            <person name="Blanco-Ulate B."/>
            <person name="Allen G."/>
            <person name="Powell A.L."/>
            <person name="Cantu D."/>
        </authorList>
    </citation>
    <scope>NUCLEOTIDE SEQUENCE [LARGE SCALE GENOMIC DNA]</scope>
    <source>
        <strain evidence="13">BcDW1</strain>
    </source>
</reference>
<keyword evidence="5" id="KW-0158">Chromosome</keyword>
<evidence type="ECO:0000256" key="5">
    <source>
        <dbReference type="ARBA" id="ARBA00022454"/>
    </source>
</evidence>
<dbReference type="AlphaFoldDB" id="M7TW62"/>
<protein>
    <recommendedName>
        <fullName evidence="4">Protection of telomeres protein 1</fullName>
    </recommendedName>
</protein>
<dbReference type="GO" id="GO:0010521">
    <property type="term" value="F:telomerase inhibitor activity"/>
    <property type="evidence" value="ECO:0007669"/>
    <property type="project" value="TreeGrafter"/>
</dbReference>
<dbReference type="HOGENOM" id="CLU_016663_0_0_1"/>
<feature type="compositionally biased region" description="Basic and acidic residues" evidence="9">
    <location>
        <begin position="625"/>
        <end position="642"/>
    </location>
</feature>
<evidence type="ECO:0000256" key="9">
    <source>
        <dbReference type="SAM" id="MobiDB-lite"/>
    </source>
</evidence>
<dbReference type="OrthoDB" id="2186770at2759"/>
<dbReference type="PANTHER" id="PTHR14513">
    <property type="entry name" value="PROTECTION OF TELOMERES 1"/>
    <property type="match status" value="1"/>
</dbReference>
<dbReference type="GO" id="GO:0098505">
    <property type="term" value="F:G-rich strand telomeric DNA binding"/>
    <property type="evidence" value="ECO:0007669"/>
    <property type="project" value="TreeGrafter"/>
</dbReference>
<evidence type="ECO:0000256" key="7">
    <source>
        <dbReference type="ARBA" id="ARBA00023125"/>
    </source>
</evidence>
<dbReference type="Proteomes" id="UP000012045">
    <property type="component" value="Unassembled WGS sequence"/>
</dbReference>
<evidence type="ECO:0000313" key="13">
    <source>
        <dbReference type="Proteomes" id="UP000012045"/>
    </source>
</evidence>
<evidence type="ECO:0000256" key="6">
    <source>
        <dbReference type="ARBA" id="ARBA00022895"/>
    </source>
</evidence>
<dbReference type="GO" id="GO:0016233">
    <property type="term" value="P:telomere capping"/>
    <property type="evidence" value="ECO:0007669"/>
    <property type="project" value="TreeGrafter"/>
</dbReference>
<keyword evidence="6" id="KW-0779">Telomere</keyword>
<dbReference type="PANTHER" id="PTHR14513:SF0">
    <property type="entry name" value="PROTECTION OF TELOMERES PROTEIN 1"/>
    <property type="match status" value="1"/>
</dbReference>
<evidence type="ECO:0000256" key="1">
    <source>
        <dbReference type="ARBA" id="ARBA00004123"/>
    </source>
</evidence>
<feature type="compositionally biased region" description="Basic and acidic residues" evidence="9">
    <location>
        <begin position="386"/>
        <end position="397"/>
    </location>
</feature>
<dbReference type="GO" id="GO:0000783">
    <property type="term" value="C:nuclear telomere cap complex"/>
    <property type="evidence" value="ECO:0007669"/>
    <property type="project" value="TreeGrafter"/>
</dbReference>
<feature type="region of interest" description="Disordered" evidence="9">
    <location>
        <begin position="625"/>
        <end position="685"/>
    </location>
</feature>
<feature type="compositionally biased region" description="Basic and acidic residues" evidence="9">
    <location>
        <begin position="669"/>
        <end position="685"/>
    </location>
</feature>
<sequence>MDNMQNVDKMEETAKPEVAIPTGFQTIEQIKNFEILPGGVIKPQFVNVIGFVMDYQPPIKTRGTDFKCSFQIKDYSSRFERFGLRMSVFSTEDKMPQIHKPKDAMLIRSAKVFLSSFVYHEASNCRIKIQLRNGEIQLLSHFSTEYHILRTEHIPKAVFPIIKASWISTPPARCRRPEPIETKYVVWSNQHLDEVEFPGTQEFQEKANNALQVKDKFSLLKDVKDGSFHDIIGEVRKIYGANNDMVTVYFTDYTAHTNFYNYTLPGLSSVVTDGRDGDEYGYIKAKPKNEAKEWKGPFGKLTIQLTLFDAHAMFIREENIKEGQWLRLTNVQFKSGNAGLMEGKLRGDRGASDGKVQVEIMKTSEDPQNNDPRWKDCLRRKRDWTKKHEKERKRLQEEISGAGIKRKAEGEPSGKNSKARRKESRARGDAKTGSSEMKAVKNLDLNENVMLHSSGTARDIMPLSSILQRTSPISSDPKFVGINAPFENNIYKANIRVVDYLPHNIADFAVGRKISEFDALSDYSGDEDEDPKEDMQSFREGKGYVERKWEWFFSLVVEDANPNASKERAILRIENYDAQMLLNLQGDACNLRTNPGMLADLKETLFKLWGDLEEQKSALLLQKAREKSGAEKVAPEASRATDSESEDEGNNLRSTNHSLPVDSEDEADEPTRQKQTKGSERHDVLETDANIEVEKQAEQVEIPQELQPKNKPFECYIKEYGIKVKEEDPLKANAGSGKRWLRVFGLCYTIIR</sequence>
<evidence type="ECO:0000256" key="8">
    <source>
        <dbReference type="ARBA" id="ARBA00023242"/>
    </source>
</evidence>
<dbReference type="InterPro" id="IPR028389">
    <property type="entry name" value="POT1"/>
</dbReference>
<dbReference type="FunFam" id="2.40.50.140:FF:000303">
    <property type="entry name" value="Protection of telomeres protein 1"/>
    <property type="match status" value="1"/>
</dbReference>
<evidence type="ECO:0000256" key="3">
    <source>
        <dbReference type="ARBA" id="ARBA00008442"/>
    </source>
</evidence>
<dbReference type="Pfam" id="PF16686">
    <property type="entry name" value="POT1PC"/>
    <property type="match status" value="1"/>
</dbReference>
<dbReference type="GO" id="GO:0032210">
    <property type="term" value="P:regulation of telomere maintenance via telomerase"/>
    <property type="evidence" value="ECO:0007669"/>
    <property type="project" value="TreeGrafter"/>
</dbReference>
<dbReference type="InterPro" id="IPR032042">
    <property type="entry name" value="POT1PC"/>
</dbReference>
<evidence type="ECO:0000259" key="10">
    <source>
        <dbReference type="Pfam" id="PF02765"/>
    </source>
</evidence>
<feature type="region of interest" description="Disordered" evidence="9">
    <location>
        <begin position="385"/>
        <end position="441"/>
    </location>
</feature>
<gene>
    <name evidence="12" type="ORF">BcDW1_5765</name>
</gene>